<evidence type="ECO:0000256" key="1">
    <source>
        <dbReference type="ARBA" id="ARBA00004123"/>
    </source>
</evidence>
<evidence type="ECO:0000256" key="3">
    <source>
        <dbReference type="ARBA" id="ARBA00022771"/>
    </source>
</evidence>
<evidence type="ECO:0000256" key="11">
    <source>
        <dbReference type="SAM" id="Phobius"/>
    </source>
</evidence>
<dbReference type="EMBL" id="JANAVB010027000">
    <property type="protein sequence ID" value="KAJ6818698.1"/>
    <property type="molecule type" value="Genomic_DNA"/>
</dbReference>
<evidence type="ECO:0000259" key="12">
    <source>
        <dbReference type="PROSITE" id="PS51141"/>
    </source>
</evidence>
<keyword evidence="8" id="KW-0539">Nucleus</keyword>
<dbReference type="Pfam" id="PF26102">
    <property type="entry name" value="Ig_SPL7"/>
    <property type="match status" value="1"/>
</dbReference>
<keyword evidence="7" id="KW-0804">Transcription</keyword>
<feature type="compositionally biased region" description="Low complexity" evidence="10">
    <location>
        <begin position="109"/>
        <end position="120"/>
    </location>
</feature>
<feature type="region of interest" description="Disordered" evidence="10">
    <location>
        <begin position="108"/>
        <end position="139"/>
    </location>
</feature>
<keyword evidence="4" id="KW-0862">Zinc</keyword>
<reference evidence="13" key="1">
    <citation type="journal article" date="2023" name="GigaByte">
        <title>Genome assembly of the bearded iris, Iris pallida Lam.</title>
        <authorList>
            <person name="Bruccoleri R.E."/>
            <person name="Oakeley E.J."/>
            <person name="Faust A.M.E."/>
            <person name="Altorfer M."/>
            <person name="Dessus-Babus S."/>
            <person name="Burckhardt D."/>
            <person name="Oertli M."/>
            <person name="Naumann U."/>
            <person name="Petersen F."/>
            <person name="Wong J."/>
        </authorList>
    </citation>
    <scope>NUCLEOTIDE SEQUENCE</scope>
    <source>
        <strain evidence="13">GSM-AAB239-AS_SAM_17_03QT</strain>
    </source>
</reference>
<keyword evidence="11" id="KW-0472">Membrane</keyword>
<feature type="region of interest" description="Disordered" evidence="10">
    <location>
        <begin position="206"/>
        <end position="225"/>
    </location>
</feature>
<feature type="compositionally biased region" description="Polar residues" evidence="10">
    <location>
        <begin position="360"/>
        <end position="369"/>
    </location>
</feature>
<keyword evidence="11" id="KW-0812">Transmembrane</keyword>
<comment type="caution">
    <text evidence="13">The sequence shown here is derived from an EMBL/GenBank/DDBJ whole genome shotgun (WGS) entry which is preliminary data.</text>
</comment>
<keyword evidence="3 9" id="KW-0863">Zinc-finger</keyword>
<keyword evidence="5" id="KW-0805">Transcription regulation</keyword>
<feature type="region of interest" description="Disordered" evidence="10">
    <location>
        <begin position="344"/>
        <end position="388"/>
    </location>
</feature>
<evidence type="ECO:0000256" key="7">
    <source>
        <dbReference type="ARBA" id="ARBA00023163"/>
    </source>
</evidence>
<dbReference type="Gene3D" id="1.25.40.20">
    <property type="entry name" value="Ankyrin repeat-containing domain"/>
    <property type="match status" value="1"/>
</dbReference>
<dbReference type="AlphaFoldDB" id="A0AAX6FRQ3"/>
<evidence type="ECO:0000256" key="5">
    <source>
        <dbReference type="ARBA" id="ARBA00023015"/>
    </source>
</evidence>
<dbReference type="GO" id="GO:0003677">
    <property type="term" value="F:DNA binding"/>
    <property type="evidence" value="ECO:0007669"/>
    <property type="project" value="UniProtKB-KW"/>
</dbReference>
<feature type="compositionally biased region" description="Basic residues" evidence="10">
    <location>
        <begin position="206"/>
        <end position="215"/>
    </location>
</feature>
<feature type="region of interest" description="Disordered" evidence="10">
    <location>
        <begin position="497"/>
        <end position="524"/>
    </location>
</feature>
<dbReference type="InterPro" id="IPR036893">
    <property type="entry name" value="SBP_sf"/>
</dbReference>
<evidence type="ECO:0000256" key="2">
    <source>
        <dbReference type="ARBA" id="ARBA00022723"/>
    </source>
</evidence>
<evidence type="ECO:0000256" key="4">
    <source>
        <dbReference type="ARBA" id="ARBA00022833"/>
    </source>
</evidence>
<evidence type="ECO:0000256" key="10">
    <source>
        <dbReference type="SAM" id="MobiDB-lite"/>
    </source>
</evidence>
<reference evidence="13" key="2">
    <citation type="submission" date="2023-04" db="EMBL/GenBank/DDBJ databases">
        <authorList>
            <person name="Bruccoleri R.E."/>
            <person name="Oakeley E.J."/>
            <person name="Faust A.-M."/>
            <person name="Dessus-Babus S."/>
            <person name="Altorfer M."/>
            <person name="Burckhardt D."/>
            <person name="Oertli M."/>
            <person name="Naumann U."/>
            <person name="Petersen F."/>
            <person name="Wong J."/>
        </authorList>
    </citation>
    <scope>NUCLEOTIDE SEQUENCE</scope>
    <source>
        <strain evidence="13">GSM-AAB239-AS_SAM_17_03QT</strain>
        <tissue evidence="13">Leaf</tissue>
    </source>
</reference>
<dbReference type="PANTHER" id="PTHR31251:SF223">
    <property type="entry name" value="SBP-TYPE DOMAIN-CONTAINING PROTEIN"/>
    <property type="match status" value="1"/>
</dbReference>
<dbReference type="Pfam" id="PF03110">
    <property type="entry name" value="SBP"/>
    <property type="match status" value="1"/>
</dbReference>
<keyword evidence="6" id="KW-0238">DNA-binding</keyword>
<dbReference type="Gene3D" id="4.10.1100.10">
    <property type="entry name" value="Transcription factor, SBP-box domain"/>
    <property type="match status" value="1"/>
</dbReference>
<dbReference type="InterPro" id="IPR004333">
    <property type="entry name" value="SBP_dom"/>
</dbReference>
<protein>
    <submittedName>
        <fullName evidence="13">Squamosa promoter-binding-like protein 15 isoform X2</fullName>
    </submittedName>
</protein>
<dbReference type="GO" id="GO:0008270">
    <property type="term" value="F:zinc ion binding"/>
    <property type="evidence" value="ECO:0007669"/>
    <property type="project" value="UniProtKB-KW"/>
</dbReference>
<feature type="region of interest" description="Disordered" evidence="10">
    <location>
        <begin position="408"/>
        <end position="453"/>
    </location>
</feature>
<evidence type="ECO:0000313" key="13">
    <source>
        <dbReference type="EMBL" id="KAJ6818698.1"/>
    </source>
</evidence>
<keyword evidence="2" id="KW-0479">Metal-binding</keyword>
<evidence type="ECO:0000256" key="9">
    <source>
        <dbReference type="PROSITE-ProRule" id="PRU00470"/>
    </source>
</evidence>
<dbReference type="GO" id="GO:0005634">
    <property type="term" value="C:nucleus"/>
    <property type="evidence" value="ECO:0007669"/>
    <property type="project" value="UniProtKB-SubCell"/>
</dbReference>
<feature type="compositionally biased region" description="Polar residues" evidence="10">
    <location>
        <begin position="423"/>
        <end position="443"/>
    </location>
</feature>
<comment type="subcellular location">
    <subcellularLocation>
        <location evidence="1">Nucleus</location>
    </subcellularLocation>
</comment>
<feature type="domain" description="SBP-type" evidence="12">
    <location>
        <begin position="139"/>
        <end position="216"/>
    </location>
</feature>
<dbReference type="FunFam" id="4.10.1100.10:FF:000001">
    <property type="entry name" value="Squamosa promoter-binding-like protein 14"/>
    <property type="match status" value="1"/>
</dbReference>
<feature type="transmembrane region" description="Helical" evidence="11">
    <location>
        <begin position="1017"/>
        <end position="1035"/>
    </location>
</feature>
<keyword evidence="14" id="KW-1185">Reference proteome</keyword>
<evidence type="ECO:0000256" key="6">
    <source>
        <dbReference type="ARBA" id="ARBA00023125"/>
    </source>
</evidence>
<feature type="compositionally biased region" description="Low complexity" evidence="10">
    <location>
        <begin position="509"/>
        <end position="521"/>
    </location>
</feature>
<evidence type="ECO:0000256" key="8">
    <source>
        <dbReference type="ARBA" id="ARBA00023242"/>
    </source>
</evidence>
<dbReference type="PANTHER" id="PTHR31251">
    <property type="entry name" value="SQUAMOSA PROMOTER-BINDING-LIKE PROTEIN 4"/>
    <property type="match status" value="1"/>
</dbReference>
<dbReference type="SUPFAM" id="SSF103612">
    <property type="entry name" value="SBT domain"/>
    <property type="match status" value="1"/>
</dbReference>
<gene>
    <name evidence="13" type="ORF">M6B38_132175</name>
</gene>
<organism evidence="13 14">
    <name type="scientific">Iris pallida</name>
    <name type="common">Sweet iris</name>
    <dbReference type="NCBI Taxonomy" id="29817"/>
    <lineage>
        <taxon>Eukaryota</taxon>
        <taxon>Viridiplantae</taxon>
        <taxon>Streptophyta</taxon>
        <taxon>Embryophyta</taxon>
        <taxon>Tracheophyta</taxon>
        <taxon>Spermatophyta</taxon>
        <taxon>Magnoliopsida</taxon>
        <taxon>Liliopsida</taxon>
        <taxon>Asparagales</taxon>
        <taxon>Iridaceae</taxon>
        <taxon>Iridoideae</taxon>
        <taxon>Irideae</taxon>
        <taxon>Iris</taxon>
    </lineage>
</organism>
<dbReference type="Proteomes" id="UP001140949">
    <property type="component" value="Unassembled WGS sequence"/>
</dbReference>
<dbReference type="InterPro" id="IPR036770">
    <property type="entry name" value="Ankyrin_rpt-contain_sf"/>
</dbReference>
<accession>A0AAX6FRQ3</accession>
<dbReference type="SUPFAM" id="SSF48403">
    <property type="entry name" value="Ankyrin repeat"/>
    <property type="match status" value="1"/>
</dbReference>
<dbReference type="PROSITE" id="PS51141">
    <property type="entry name" value="ZF_SBP"/>
    <property type="match status" value="1"/>
</dbReference>
<name>A0AAX6FRQ3_IRIPA</name>
<proteinExistence type="predicted"/>
<evidence type="ECO:0000313" key="14">
    <source>
        <dbReference type="Proteomes" id="UP001140949"/>
    </source>
</evidence>
<keyword evidence="11" id="KW-1133">Transmembrane helix</keyword>
<dbReference type="InterPro" id="IPR044817">
    <property type="entry name" value="SBP-like"/>
</dbReference>
<sequence length="1057" mass="117144">MEGEVGAQVAPPIFLHHPHPIRFHETRARKRDFQWQNHPNFHPNPATNWNPNLWQWDSVGFSAKPSPDLGSGQNTAGGAVKAQALIKNLEKDGQNLTLKLGVVAEEEPTAAPAVSVAAPRPSKRVRSGSPGSGGNGGSYPMCQVDDCRADLTNAKDYHRRHKVCEVHSKTTKALVCKQIQRFCQQCSRFHPLSEFDEGKRSCRRRLAGHNRRRRKTQPEDVSSKLQVPGNRDIAINGRIDIMNLLAILAKFQGHNAAKQTTEPSLPDRDRLLQILGKINTLKDAAPKSRGFDLNVSQAPEQGAFEQLCKANGDLLTAPSTKELLTVVSAALAVSAPDVLASLSQASSYSSGDDKTRMPSVETTTDANSHSMRHQVFSSGGDGRPPLQTCNYQNQVQEVRQTLPLQLFGSAEDDSSPKVASSVKYFSSESSNPMEDRSPSSSPPVAQKLFPLHSSTERKNERMAVCWEDTAVEASTSRGWSTPLDLFKESERRVDNGMVHNSPYQAGYTSSVSDHSPSSSNSDARDRTGRIIFKLFDKDPSKIPATLRTQIVNWLSHSPSEMESYIRPGCVVLSLYLSMPPIAWDELEDDLLQRVTSLVQFSDSEFWRNGRFLVRTCKQLASHKDGKIRLCKSWRTWSAPQLISVSPVAVVSGQETTLVLRGRNLTIPGTKIHCTYKGGYTSKEVLGSAYPGTIYDDSSMESFNLPGEFSDAFGRCFIEVENGFKGNNFPVIIADSTICQEVRALETEFEEVGTRDVISEDQIQDNRQPSSREDLLHFLNELGWLFQRMNTPAHCSMEFSCLRFKFLFTFSVERDWSALIKMLLDTLAERSLKFDALAQESLEMLMEIQLLNRAVKRKCRKMVDLLLNYSVIRGDAAEVASKMYIFPPNSIGPGGLTPLHLAASAQDSKDMVNALTNDPQEIGLNCWNSILDDNGHSPYMYASQRNNHSYNQLVARKLANRKNNQVSIDVGNTGIEGGTAKTGCSRALEVSSCAQCALAERTHNKRIARSRGLLARPYVHSMLAIAAVCVCVCLFFRGSPQIGTVAPFKWENLDFGPK</sequence>